<dbReference type="Pfam" id="PF11382">
    <property type="entry name" value="MctB"/>
    <property type="match status" value="1"/>
</dbReference>
<accession>A0A543CVW8</accession>
<sequence length="319" mass="33455">MIDFRYHIVSIIAVFLALALGLVVGASALRGPLVDQLKDRSSQLEKDNQRWRDQTRLTDQLNNYDGQVVDGVTPQVVEGRLKGESVVFIEAPGADDQMRAKMADVVSKAGARISGYVALQDKYLDENQLTTLNELTDQLRPTTVEFGSDDSPYDRTAVELASVLVTQQASSVGPEDPAAGQVLAGFKTAGFLNYSGQPATRATLAIVIAPAAASKDKNADAENKALVALPLALSGYANGTVAIGNADAASEGGMLKAIRDESKAEGHVSTVDTANASTGRLTTVFALGYATQGKTGDYGVGSGVDGPMPTPVPTVLKKK</sequence>
<protein>
    <submittedName>
        <fullName evidence="2">Copper transport outer membrane protein MctB</fullName>
    </submittedName>
</protein>
<feature type="region of interest" description="Disordered" evidence="1">
    <location>
        <begin position="300"/>
        <end position="319"/>
    </location>
</feature>
<keyword evidence="3" id="KW-1185">Reference proteome</keyword>
<name>A0A543CVW8_9ACTN</name>
<dbReference type="AlphaFoldDB" id="A0A543CVW8"/>
<gene>
    <name evidence="2" type="ORF">FB559_7009</name>
</gene>
<dbReference type="RefSeq" id="WP_185792538.1">
    <property type="nucleotide sequence ID" value="NZ_VFOZ01000001.1"/>
</dbReference>
<dbReference type="EMBL" id="VFOZ01000001">
    <property type="protein sequence ID" value="TQM01256.1"/>
    <property type="molecule type" value="Genomic_DNA"/>
</dbReference>
<evidence type="ECO:0000313" key="3">
    <source>
        <dbReference type="Proteomes" id="UP000316096"/>
    </source>
</evidence>
<organism evidence="2 3">
    <name type="scientific">Actinoallomurus bryophytorum</name>
    <dbReference type="NCBI Taxonomy" id="1490222"/>
    <lineage>
        <taxon>Bacteria</taxon>
        <taxon>Bacillati</taxon>
        <taxon>Actinomycetota</taxon>
        <taxon>Actinomycetes</taxon>
        <taxon>Streptosporangiales</taxon>
        <taxon>Thermomonosporaceae</taxon>
        <taxon>Actinoallomurus</taxon>
    </lineage>
</organism>
<evidence type="ECO:0000256" key="1">
    <source>
        <dbReference type="SAM" id="MobiDB-lite"/>
    </source>
</evidence>
<reference evidence="2 3" key="1">
    <citation type="submission" date="2019-06" db="EMBL/GenBank/DDBJ databases">
        <title>Sequencing the genomes of 1000 actinobacteria strains.</title>
        <authorList>
            <person name="Klenk H.-P."/>
        </authorList>
    </citation>
    <scope>NUCLEOTIDE SEQUENCE [LARGE SCALE GENOMIC DNA]</scope>
    <source>
        <strain evidence="2 3">DSM 102200</strain>
    </source>
</reference>
<evidence type="ECO:0000313" key="2">
    <source>
        <dbReference type="EMBL" id="TQM01256.1"/>
    </source>
</evidence>
<comment type="caution">
    <text evidence="2">The sequence shown here is derived from an EMBL/GenBank/DDBJ whole genome shotgun (WGS) entry which is preliminary data.</text>
</comment>
<dbReference type="GO" id="GO:0055070">
    <property type="term" value="P:copper ion homeostasis"/>
    <property type="evidence" value="ECO:0007669"/>
    <property type="project" value="InterPro"/>
</dbReference>
<dbReference type="InterPro" id="IPR021522">
    <property type="entry name" value="MctB"/>
</dbReference>
<dbReference type="GO" id="GO:0016020">
    <property type="term" value="C:membrane"/>
    <property type="evidence" value="ECO:0007669"/>
    <property type="project" value="InterPro"/>
</dbReference>
<proteinExistence type="predicted"/>
<dbReference type="Proteomes" id="UP000316096">
    <property type="component" value="Unassembled WGS sequence"/>
</dbReference>